<dbReference type="Proteomes" id="UP001226762">
    <property type="component" value="Unassembled WGS sequence"/>
</dbReference>
<gene>
    <name evidence="8" type="ORF">NO357_09040</name>
</gene>
<keyword evidence="3 6" id="KW-0812">Transmembrane</keyword>
<protein>
    <submittedName>
        <fullName evidence="8">DMT family transporter</fullName>
    </submittedName>
</protein>
<feature type="transmembrane region" description="Helical" evidence="6">
    <location>
        <begin position="275"/>
        <end position="291"/>
    </location>
</feature>
<feature type="transmembrane region" description="Helical" evidence="6">
    <location>
        <begin position="188"/>
        <end position="211"/>
    </location>
</feature>
<dbReference type="Pfam" id="PF00892">
    <property type="entry name" value="EamA"/>
    <property type="match status" value="2"/>
</dbReference>
<reference evidence="8" key="1">
    <citation type="submission" date="2022-07" db="EMBL/GenBank/DDBJ databases">
        <authorList>
            <person name="Otstavnykh N."/>
            <person name="Isaeva M."/>
            <person name="Bystritskaya E."/>
        </authorList>
    </citation>
    <scope>NUCLEOTIDE SEQUENCE</scope>
    <source>
        <strain evidence="8">KCTC 52189</strain>
    </source>
</reference>
<feature type="transmembrane region" description="Helical" evidence="6">
    <location>
        <begin position="39"/>
        <end position="60"/>
    </location>
</feature>
<dbReference type="AlphaFoldDB" id="A0AAE3WE15"/>
<evidence type="ECO:0000256" key="6">
    <source>
        <dbReference type="SAM" id="Phobius"/>
    </source>
</evidence>
<comment type="caution">
    <text evidence="8">The sequence shown here is derived from an EMBL/GenBank/DDBJ whole genome shotgun (WGS) entry which is preliminary data.</text>
</comment>
<evidence type="ECO:0000256" key="4">
    <source>
        <dbReference type="ARBA" id="ARBA00022989"/>
    </source>
</evidence>
<feature type="transmembrane region" description="Helical" evidence="6">
    <location>
        <begin position="223"/>
        <end position="241"/>
    </location>
</feature>
<keyword evidence="4 6" id="KW-1133">Transmembrane helix</keyword>
<comment type="subcellular location">
    <subcellularLocation>
        <location evidence="1">Membrane</location>
        <topology evidence="1">Multi-pass membrane protein</topology>
    </subcellularLocation>
</comment>
<keyword evidence="9" id="KW-1185">Reference proteome</keyword>
<sequence length="318" mass="33819">MSHAVRERLWLTLILCLFGAGWGITQPFTKIAVSEGYRHFGLIFWQLVIAVVILGGVLILRGRGLPLGRRPLAFYLLIALTGTLLPNTASYEAARHLPSGVLSVTIATVPMFAFPIALMLGLDRASLPRVLGLICGIGGVYLLAGPDGLPEPAMLNWLPVALIAPLLYGLEGNVVAKWGTGGAGPVQLLCGASILGALIALPLALITGTWIDPRPPWGVPDHAVMASATIHAFVYSGYVWLVRRAGPVFAGQVSYLVTGFGVVWAMLILGERYSGFFWGAFGLMLAGLFLVQPRENTALAAERGSGEDGEAENRTPEP</sequence>
<dbReference type="SUPFAM" id="SSF103481">
    <property type="entry name" value="Multidrug resistance efflux transporter EmrE"/>
    <property type="match status" value="2"/>
</dbReference>
<dbReference type="InterPro" id="IPR050638">
    <property type="entry name" value="AA-Vitamin_Transporters"/>
</dbReference>
<evidence type="ECO:0000256" key="1">
    <source>
        <dbReference type="ARBA" id="ARBA00004141"/>
    </source>
</evidence>
<dbReference type="GO" id="GO:0016020">
    <property type="term" value="C:membrane"/>
    <property type="evidence" value="ECO:0007669"/>
    <property type="project" value="UniProtKB-SubCell"/>
</dbReference>
<evidence type="ECO:0000256" key="3">
    <source>
        <dbReference type="ARBA" id="ARBA00022692"/>
    </source>
</evidence>
<evidence type="ECO:0000259" key="7">
    <source>
        <dbReference type="Pfam" id="PF00892"/>
    </source>
</evidence>
<feature type="domain" description="EamA" evidence="7">
    <location>
        <begin position="157"/>
        <end position="291"/>
    </location>
</feature>
<evidence type="ECO:0000256" key="5">
    <source>
        <dbReference type="ARBA" id="ARBA00023136"/>
    </source>
</evidence>
<feature type="domain" description="EamA" evidence="7">
    <location>
        <begin position="13"/>
        <end position="143"/>
    </location>
</feature>
<evidence type="ECO:0000313" key="8">
    <source>
        <dbReference type="EMBL" id="MDQ2090040.1"/>
    </source>
</evidence>
<dbReference type="InterPro" id="IPR037185">
    <property type="entry name" value="EmrE-like"/>
</dbReference>
<dbReference type="PANTHER" id="PTHR32322:SF2">
    <property type="entry name" value="EAMA DOMAIN-CONTAINING PROTEIN"/>
    <property type="match status" value="1"/>
</dbReference>
<feature type="transmembrane region" description="Helical" evidence="6">
    <location>
        <begin position="72"/>
        <end position="89"/>
    </location>
</feature>
<organism evidence="8 9">
    <name type="scientific">Marimonas arenosa</name>
    <dbReference type="NCBI Taxonomy" id="1795305"/>
    <lineage>
        <taxon>Bacteria</taxon>
        <taxon>Pseudomonadati</taxon>
        <taxon>Pseudomonadota</taxon>
        <taxon>Alphaproteobacteria</taxon>
        <taxon>Rhodobacterales</taxon>
        <taxon>Paracoccaceae</taxon>
        <taxon>Marimonas</taxon>
    </lineage>
</organism>
<feature type="transmembrane region" description="Helical" evidence="6">
    <location>
        <begin position="127"/>
        <end position="144"/>
    </location>
</feature>
<keyword evidence="5 6" id="KW-0472">Membrane</keyword>
<feature type="transmembrane region" description="Helical" evidence="6">
    <location>
        <begin position="101"/>
        <end position="120"/>
    </location>
</feature>
<dbReference type="EMBL" id="JANHAX010000002">
    <property type="protein sequence ID" value="MDQ2090040.1"/>
    <property type="molecule type" value="Genomic_DNA"/>
</dbReference>
<feature type="transmembrane region" description="Helical" evidence="6">
    <location>
        <begin position="156"/>
        <end position="176"/>
    </location>
</feature>
<proteinExistence type="inferred from homology"/>
<dbReference type="InterPro" id="IPR000620">
    <property type="entry name" value="EamA_dom"/>
</dbReference>
<evidence type="ECO:0000313" key="9">
    <source>
        <dbReference type="Proteomes" id="UP001226762"/>
    </source>
</evidence>
<reference evidence="8" key="2">
    <citation type="submission" date="2023-02" db="EMBL/GenBank/DDBJ databases">
        <title>'Rhodoalgimonas zhirmunskyi' gen. nov., isolated from a red alga.</title>
        <authorList>
            <person name="Nedashkovskaya O.I."/>
            <person name="Otstavnykh N.Y."/>
            <person name="Bystritskaya E.P."/>
            <person name="Balabanova L.A."/>
            <person name="Isaeva M.P."/>
        </authorList>
    </citation>
    <scope>NUCLEOTIDE SEQUENCE</scope>
    <source>
        <strain evidence="8">KCTC 52189</strain>
    </source>
</reference>
<feature type="transmembrane region" description="Helical" evidence="6">
    <location>
        <begin position="248"/>
        <end position="269"/>
    </location>
</feature>
<accession>A0AAE3WE15</accession>
<dbReference type="PANTHER" id="PTHR32322">
    <property type="entry name" value="INNER MEMBRANE TRANSPORTER"/>
    <property type="match status" value="1"/>
</dbReference>
<comment type="similarity">
    <text evidence="2">Belongs to the EamA transporter family.</text>
</comment>
<evidence type="ECO:0000256" key="2">
    <source>
        <dbReference type="ARBA" id="ARBA00007362"/>
    </source>
</evidence>
<name>A0AAE3WE15_9RHOB</name>
<dbReference type="RefSeq" id="WP_306735306.1">
    <property type="nucleotide sequence ID" value="NZ_JANHAX010000002.1"/>
</dbReference>